<dbReference type="Proteomes" id="UP000676310">
    <property type="component" value="Unassembled WGS sequence"/>
</dbReference>
<comment type="caution">
    <text evidence="2">The sequence shown here is derived from an EMBL/GenBank/DDBJ whole genome shotgun (WGS) entry which is preliminary data.</text>
</comment>
<evidence type="ECO:0000313" key="3">
    <source>
        <dbReference type="Proteomes" id="UP000676310"/>
    </source>
</evidence>
<keyword evidence="3" id="KW-1185">Reference proteome</keyword>
<dbReference type="GeneID" id="67018980"/>
<feature type="region of interest" description="Disordered" evidence="1">
    <location>
        <begin position="73"/>
        <end position="130"/>
    </location>
</feature>
<dbReference type="OrthoDB" id="3945463at2759"/>
<reference evidence="2" key="1">
    <citation type="submission" date="2021-05" db="EMBL/GenBank/DDBJ databases">
        <authorList>
            <person name="Stam R."/>
        </authorList>
    </citation>
    <scope>NUCLEOTIDE SEQUENCE</scope>
    <source>
        <strain evidence="2">CS162</strain>
    </source>
</reference>
<evidence type="ECO:0000256" key="1">
    <source>
        <dbReference type="SAM" id="MobiDB-lite"/>
    </source>
</evidence>
<feature type="region of interest" description="Disordered" evidence="1">
    <location>
        <begin position="1"/>
        <end position="40"/>
    </location>
</feature>
<proteinExistence type="predicted"/>
<dbReference type="EMBL" id="CAJRGZ010000021">
    <property type="protein sequence ID" value="CAG5169315.1"/>
    <property type="molecule type" value="Genomic_DNA"/>
</dbReference>
<dbReference type="AlphaFoldDB" id="A0A8J2I532"/>
<accession>A0A8J2I532</accession>
<evidence type="ECO:0000313" key="2">
    <source>
        <dbReference type="EMBL" id="CAG5169315.1"/>
    </source>
</evidence>
<gene>
    <name evidence="2" type="ORF">ALTATR162_LOCUS7025</name>
</gene>
<feature type="compositionally biased region" description="Basic residues" evidence="1">
    <location>
        <begin position="12"/>
        <end position="21"/>
    </location>
</feature>
<dbReference type="RefSeq" id="XP_043170586.1">
    <property type="nucleotide sequence ID" value="XM_043314651.1"/>
</dbReference>
<organism evidence="2 3">
    <name type="scientific">Alternaria atra</name>
    <dbReference type="NCBI Taxonomy" id="119953"/>
    <lineage>
        <taxon>Eukaryota</taxon>
        <taxon>Fungi</taxon>
        <taxon>Dikarya</taxon>
        <taxon>Ascomycota</taxon>
        <taxon>Pezizomycotina</taxon>
        <taxon>Dothideomycetes</taxon>
        <taxon>Pleosporomycetidae</taxon>
        <taxon>Pleosporales</taxon>
        <taxon>Pleosporineae</taxon>
        <taxon>Pleosporaceae</taxon>
        <taxon>Alternaria</taxon>
        <taxon>Alternaria sect. Ulocladioides</taxon>
    </lineage>
</organism>
<sequence length="130" mass="15441">MTNKGLDQALRQQKKGNKKSRALPLIQRQDWDGETQWWSPSRVNKAQQLLGEADEAERQEEIRKADAAELRETTRKFKQKLDAEKAEKREREKKERDKRKAGERQQIDARKAERARKKEEKDRENASRTN</sequence>
<protein>
    <submittedName>
        <fullName evidence="2">Uncharacterized protein</fullName>
    </submittedName>
</protein>
<name>A0A8J2I532_9PLEO</name>